<keyword evidence="6 9" id="KW-0175">Coiled coil</keyword>
<reference evidence="11" key="1">
    <citation type="journal article" date="2020" name="Ecol. Evol.">
        <title>Genome structure and content of the rice root-knot nematode (Meloidogyne graminicola).</title>
        <authorList>
            <person name="Phan N.T."/>
            <person name="Danchin E.G.J."/>
            <person name="Klopp C."/>
            <person name="Perfus-Barbeoch L."/>
            <person name="Kozlowski D.K."/>
            <person name="Koutsovoulos G.D."/>
            <person name="Lopez-Roques C."/>
            <person name="Bouchez O."/>
            <person name="Zahm M."/>
            <person name="Besnard G."/>
            <person name="Bellafiore S."/>
        </authorList>
    </citation>
    <scope>NUCLEOTIDE SEQUENCE</scope>
    <source>
        <strain evidence="11">VN-18</strain>
    </source>
</reference>
<evidence type="ECO:0000256" key="7">
    <source>
        <dbReference type="ARBA" id="ARBA00023306"/>
    </source>
</evidence>
<evidence type="ECO:0000256" key="2">
    <source>
        <dbReference type="ARBA" id="ARBA00005498"/>
    </source>
</evidence>
<evidence type="ECO:0000256" key="1">
    <source>
        <dbReference type="ARBA" id="ARBA00004584"/>
    </source>
</evidence>
<comment type="caution">
    <text evidence="11">The sequence shown here is derived from an EMBL/GenBank/DDBJ whole genome shotgun (WGS) entry which is preliminary data.</text>
</comment>
<comment type="similarity">
    <text evidence="2">Belongs to the NUF2 family.</text>
</comment>
<keyword evidence="7" id="KW-0131">Cell cycle</keyword>
<evidence type="ECO:0000256" key="5">
    <source>
        <dbReference type="ARBA" id="ARBA00022776"/>
    </source>
</evidence>
<protein>
    <recommendedName>
        <fullName evidence="10">Kinetochore protein Nuf2 N-terminal domain-containing protein</fullName>
    </recommendedName>
</protein>
<feature type="domain" description="Kinetochore protein Nuf2 N-terminal" evidence="10">
    <location>
        <begin position="3"/>
        <end position="116"/>
    </location>
</feature>
<comment type="subcellular location">
    <subcellularLocation>
        <location evidence="1">Chromosome</location>
        <location evidence="1">Centromere</location>
    </subcellularLocation>
</comment>
<keyword evidence="12" id="KW-1185">Reference proteome</keyword>
<dbReference type="Gene3D" id="1.10.418.60">
    <property type="entry name" value="Ncd80 complex, Nuf2 subunit"/>
    <property type="match status" value="1"/>
</dbReference>
<feature type="coiled-coil region" evidence="9">
    <location>
        <begin position="142"/>
        <end position="225"/>
    </location>
</feature>
<dbReference type="GO" id="GO:0051301">
    <property type="term" value="P:cell division"/>
    <property type="evidence" value="ECO:0007669"/>
    <property type="project" value="UniProtKB-KW"/>
</dbReference>
<dbReference type="OrthoDB" id="8194677at2759"/>
<evidence type="ECO:0000259" key="10">
    <source>
        <dbReference type="Pfam" id="PF03800"/>
    </source>
</evidence>
<dbReference type="AlphaFoldDB" id="A0A8S9ZY93"/>
<evidence type="ECO:0000256" key="3">
    <source>
        <dbReference type="ARBA" id="ARBA00022454"/>
    </source>
</evidence>
<keyword evidence="4" id="KW-0132">Cell division</keyword>
<sequence>MVDVRLILEFFNREAPQLALTHESLEIPQTDQLIQAYNLLCCLLLDINCDLVDPNVEHLLARPNLIIKTRESVNLIFDSLYNGNDEFCYTDLLQPDSRRTRHFLSQLIRFYYFKCEIFTRVVNVENDIEDQCRTYKLEKDFALKTEENINIEKNRLNELEEQRRLAENEDLQLQKELAEKKALVASEKKNYEEFQGRLKDLQNKIEEQTNKCLKLEETIKRMDMNIVNSPERLIKELGTLEDSQKNGQITLEKIQQENRKLEYELAEILAIKKTMSILESDLEKLEKFQCQIPEMRGNKDKITQEINNLEREKMDLRNKLEQTGRGTLVERENIQEKIKVSRNEVEAINQKIKDLQWFLFYNMMKRKSIIVLLK</sequence>
<dbReference type="EMBL" id="JABEBT010000016">
    <property type="protein sequence ID" value="KAF7637892.1"/>
    <property type="molecule type" value="Genomic_DNA"/>
</dbReference>
<dbReference type="GO" id="GO:0031262">
    <property type="term" value="C:Ndc80 complex"/>
    <property type="evidence" value="ECO:0007669"/>
    <property type="project" value="InterPro"/>
</dbReference>
<evidence type="ECO:0000256" key="9">
    <source>
        <dbReference type="SAM" id="Coils"/>
    </source>
</evidence>
<name>A0A8S9ZY93_9BILA</name>
<organism evidence="11 12">
    <name type="scientific">Meloidogyne graminicola</name>
    <dbReference type="NCBI Taxonomy" id="189291"/>
    <lineage>
        <taxon>Eukaryota</taxon>
        <taxon>Metazoa</taxon>
        <taxon>Ecdysozoa</taxon>
        <taxon>Nematoda</taxon>
        <taxon>Chromadorea</taxon>
        <taxon>Rhabditida</taxon>
        <taxon>Tylenchina</taxon>
        <taxon>Tylenchomorpha</taxon>
        <taxon>Tylenchoidea</taxon>
        <taxon>Meloidogynidae</taxon>
        <taxon>Meloidogyninae</taxon>
        <taxon>Meloidogyne</taxon>
    </lineage>
</organism>
<feature type="coiled-coil region" evidence="9">
    <location>
        <begin position="251"/>
        <end position="351"/>
    </location>
</feature>
<dbReference type="Pfam" id="PF03800">
    <property type="entry name" value="Nuf2"/>
    <property type="match status" value="1"/>
</dbReference>
<dbReference type="InterPro" id="IPR038275">
    <property type="entry name" value="Nuf2_N_sf"/>
</dbReference>
<proteinExistence type="inferred from homology"/>
<dbReference type="InterPro" id="IPR005549">
    <property type="entry name" value="Kinetochore_Nuf2_N"/>
</dbReference>
<dbReference type="Proteomes" id="UP000605970">
    <property type="component" value="Unassembled WGS sequence"/>
</dbReference>
<keyword evidence="3" id="KW-0158">Chromosome</keyword>
<evidence type="ECO:0000256" key="6">
    <source>
        <dbReference type="ARBA" id="ARBA00023054"/>
    </source>
</evidence>
<keyword evidence="8" id="KW-0137">Centromere</keyword>
<evidence type="ECO:0000313" key="11">
    <source>
        <dbReference type="EMBL" id="KAF7637892.1"/>
    </source>
</evidence>
<evidence type="ECO:0000256" key="8">
    <source>
        <dbReference type="ARBA" id="ARBA00023328"/>
    </source>
</evidence>
<accession>A0A8S9ZY93</accession>
<keyword evidence="5" id="KW-0498">Mitosis</keyword>
<evidence type="ECO:0000256" key="4">
    <source>
        <dbReference type="ARBA" id="ARBA00022618"/>
    </source>
</evidence>
<evidence type="ECO:0000313" key="12">
    <source>
        <dbReference type="Proteomes" id="UP000605970"/>
    </source>
</evidence>
<gene>
    <name evidence="11" type="ORF">Mgra_00002597</name>
</gene>